<dbReference type="AlphaFoldDB" id="A0A8H7A686"/>
<comment type="caution">
    <text evidence="1">The sequence shown here is derived from an EMBL/GenBank/DDBJ whole genome shotgun (WGS) entry which is preliminary data.</text>
</comment>
<reference evidence="1" key="1">
    <citation type="submission" date="2019-07" db="EMBL/GenBank/DDBJ databases">
        <authorList>
            <person name="Palmer J.M."/>
        </authorList>
    </citation>
    <scope>NUCLEOTIDE SEQUENCE</scope>
    <source>
        <strain evidence="1">PC9</strain>
    </source>
</reference>
<organism evidence="1 2">
    <name type="scientific">Pleurotus ostreatus</name>
    <name type="common">Oyster mushroom</name>
    <name type="synonym">White-rot fungus</name>
    <dbReference type="NCBI Taxonomy" id="5322"/>
    <lineage>
        <taxon>Eukaryota</taxon>
        <taxon>Fungi</taxon>
        <taxon>Dikarya</taxon>
        <taxon>Basidiomycota</taxon>
        <taxon>Agaricomycotina</taxon>
        <taxon>Agaricomycetes</taxon>
        <taxon>Agaricomycetidae</taxon>
        <taxon>Agaricales</taxon>
        <taxon>Pleurotineae</taxon>
        <taxon>Pleurotaceae</taxon>
        <taxon>Pleurotus</taxon>
    </lineage>
</organism>
<gene>
    <name evidence="1" type="ORF">PC9H_001231</name>
</gene>
<dbReference type="GeneID" id="59371072"/>
<accession>A0A8H7A686</accession>
<keyword evidence="2" id="KW-1185">Reference proteome</keyword>
<evidence type="ECO:0000313" key="2">
    <source>
        <dbReference type="Proteomes" id="UP000623687"/>
    </source>
</evidence>
<protein>
    <submittedName>
        <fullName evidence="1">Uncharacterized protein</fullName>
    </submittedName>
</protein>
<dbReference type="Proteomes" id="UP000623687">
    <property type="component" value="Unassembled WGS sequence"/>
</dbReference>
<dbReference type="EMBL" id="JACETU010000001">
    <property type="protein sequence ID" value="KAF7440882.1"/>
    <property type="molecule type" value="Genomic_DNA"/>
</dbReference>
<dbReference type="VEuPathDB" id="FungiDB:PC9H_001231"/>
<proteinExistence type="predicted"/>
<sequence length="61" mass="6689">MITARPAVTFGSWDDGKEIHVYVFSNINKEKIEAAQIPLWKAIVAAAARALNLPADVAFTF</sequence>
<evidence type="ECO:0000313" key="1">
    <source>
        <dbReference type="EMBL" id="KAF7440882.1"/>
    </source>
</evidence>
<dbReference type="RefSeq" id="XP_036636726.1">
    <property type="nucleotide sequence ID" value="XM_036770881.1"/>
</dbReference>
<name>A0A8H7A686_PLEOS</name>